<dbReference type="Gene3D" id="3.30.60.30">
    <property type="match status" value="1"/>
</dbReference>
<dbReference type="Pfam" id="PF00050">
    <property type="entry name" value="Kazal_1"/>
    <property type="match status" value="1"/>
</dbReference>
<keyword evidence="5" id="KW-1185">Reference proteome</keyword>
<dbReference type="PROSITE" id="PS51465">
    <property type="entry name" value="KAZAL_2"/>
    <property type="match status" value="1"/>
</dbReference>
<comment type="caution">
    <text evidence="4">The sequence shown here is derived from an EMBL/GenBank/DDBJ whole genome shotgun (WGS) entry which is preliminary data.</text>
</comment>
<name>A0A484B9P7_DRONA</name>
<dbReference type="SMART" id="SM00280">
    <property type="entry name" value="KAZAL"/>
    <property type="match status" value="1"/>
</dbReference>
<dbReference type="EMBL" id="LSRL02000095">
    <property type="protein sequence ID" value="TDG44760.1"/>
    <property type="molecule type" value="Genomic_DNA"/>
</dbReference>
<dbReference type="InterPro" id="IPR002350">
    <property type="entry name" value="Kazal_dom"/>
</dbReference>
<feature type="compositionally biased region" description="Basic and acidic residues" evidence="1">
    <location>
        <begin position="131"/>
        <end position="140"/>
    </location>
</feature>
<feature type="region of interest" description="Disordered" evidence="1">
    <location>
        <begin position="129"/>
        <end position="149"/>
    </location>
</feature>
<feature type="signal peptide" evidence="2">
    <location>
        <begin position="1"/>
        <end position="20"/>
    </location>
</feature>
<sequence length="149" mass="16227">MKYNLLLLALSLLLAACVSANPEDMKLGLPKQFCPCPRNYDPVCASNLISYPNRCLYDCARRELERAGRPSFDLSQRIAVTRSPLGGAVELARIWIRDAIAAADQLKVSHTAASLTLFLRGGKGKQCQQADGDKSAKSHNDCSWSTGSI</sequence>
<evidence type="ECO:0000313" key="5">
    <source>
        <dbReference type="Proteomes" id="UP000295192"/>
    </source>
</evidence>
<evidence type="ECO:0000256" key="2">
    <source>
        <dbReference type="SAM" id="SignalP"/>
    </source>
</evidence>
<dbReference type="SUPFAM" id="SSF100895">
    <property type="entry name" value="Kazal-type serine protease inhibitors"/>
    <property type="match status" value="1"/>
</dbReference>
<evidence type="ECO:0000313" key="4">
    <source>
        <dbReference type="EMBL" id="TDG44760.1"/>
    </source>
</evidence>
<organism evidence="4 5">
    <name type="scientific">Drosophila navojoa</name>
    <name type="common">Fruit fly</name>
    <dbReference type="NCBI Taxonomy" id="7232"/>
    <lineage>
        <taxon>Eukaryota</taxon>
        <taxon>Metazoa</taxon>
        <taxon>Ecdysozoa</taxon>
        <taxon>Arthropoda</taxon>
        <taxon>Hexapoda</taxon>
        <taxon>Insecta</taxon>
        <taxon>Pterygota</taxon>
        <taxon>Neoptera</taxon>
        <taxon>Endopterygota</taxon>
        <taxon>Diptera</taxon>
        <taxon>Brachycera</taxon>
        <taxon>Muscomorpha</taxon>
        <taxon>Ephydroidea</taxon>
        <taxon>Drosophilidae</taxon>
        <taxon>Drosophila</taxon>
    </lineage>
</organism>
<dbReference type="InterPro" id="IPR036058">
    <property type="entry name" value="Kazal_dom_sf"/>
</dbReference>
<proteinExistence type="predicted"/>
<protein>
    <recommendedName>
        <fullName evidence="3">Kazal-like domain-containing protein</fullName>
    </recommendedName>
</protein>
<dbReference type="Proteomes" id="UP000295192">
    <property type="component" value="Unassembled WGS sequence"/>
</dbReference>
<dbReference type="OrthoDB" id="88467at2759"/>
<feature type="domain" description="Kazal-like" evidence="3">
    <location>
        <begin position="28"/>
        <end position="72"/>
    </location>
</feature>
<dbReference type="AlphaFoldDB" id="A0A484B9P7"/>
<accession>A0A484B9P7</accession>
<reference evidence="4 5" key="1">
    <citation type="journal article" date="2019" name="J. Hered.">
        <title>An Improved Genome Assembly for Drosophila navojoa, the Basal Species in the mojavensis Cluster.</title>
        <authorList>
            <person name="Vanderlinde T."/>
            <person name="Dupim E.G."/>
            <person name="Nazario-Yepiz N.O."/>
            <person name="Carvalho A.B."/>
        </authorList>
    </citation>
    <scope>NUCLEOTIDE SEQUENCE [LARGE SCALE GENOMIC DNA]</scope>
    <source>
        <strain evidence="4">Navoj_Jal97</strain>
        <tissue evidence="4">Whole organism</tissue>
    </source>
</reference>
<evidence type="ECO:0000256" key="1">
    <source>
        <dbReference type="SAM" id="MobiDB-lite"/>
    </source>
</evidence>
<gene>
    <name evidence="4" type="ORF">AWZ03_008816</name>
</gene>
<feature type="chain" id="PRO_5019787267" description="Kazal-like domain-containing protein" evidence="2">
    <location>
        <begin position="21"/>
        <end position="149"/>
    </location>
</feature>
<evidence type="ECO:0000259" key="3">
    <source>
        <dbReference type="PROSITE" id="PS51465"/>
    </source>
</evidence>
<dbReference type="CDD" id="cd00104">
    <property type="entry name" value="KAZAL_FS"/>
    <property type="match status" value="1"/>
</dbReference>
<dbReference type="PROSITE" id="PS00282">
    <property type="entry name" value="KAZAL_1"/>
    <property type="match status" value="1"/>
</dbReference>
<keyword evidence="2" id="KW-0732">Signal</keyword>
<dbReference type="PROSITE" id="PS51257">
    <property type="entry name" value="PROKAR_LIPOPROTEIN"/>
    <property type="match status" value="1"/>
</dbReference>